<evidence type="ECO:0000313" key="4">
    <source>
        <dbReference type="Proteomes" id="UP000886595"/>
    </source>
</evidence>
<proteinExistence type="predicted"/>
<sequence>MGQKKKRPAPRAKQSPPSSAAEGTVCVKVASVYEDLSTKQKYLRSVIESARKAVELSPDSIEFGHFDANLLYEAASDGREYEEVVQECHRALSIENSIDPAKDSLQDK</sequence>
<protein>
    <recommendedName>
        <fullName evidence="2">DUF627 domain-containing protein</fullName>
    </recommendedName>
</protein>
<dbReference type="PANTHER" id="PTHR34465:SF4">
    <property type="entry name" value="CARBOXYL-TERMINAL HYDROLASE-LIKE PROTEIN, PUTATIVE (DUF627 AND DUF629)-RELATED"/>
    <property type="match status" value="1"/>
</dbReference>
<organism evidence="3 4">
    <name type="scientific">Brassica carinata</name>
    <name type="common">Ethiopian mustard</name>
    <name type="synonym">Abyssinian cabbage</name>
    <dbReference type="NCBI Taxonomy" id="52824"/>
    <lineage>
        <taxon>Eukaryota</taxon>
        <taxon>Viridiplantae</taxon>
        <taxon>Streptophyta</taxon>
        <taxon>Embryophyta</taxon>
        <taxon>Tracheophyta</taxon>
        <taxon>Spermatophyta</taxon>
        <taxon>Magnoliopsida</taxon>
        <taxon>eudicotyledons</taxon>
        <taxon>Gunneridae</taxon>
        <taxon>Pentapetalae</taxon>
        <taxon>rosids</taxon>
        <taxon>malvids</taxon>
        <taxon>Brassicales</taxon>
        <taxon>Brassicaceae</taxon>
        <taxon>Brassiceae</taxon>
        <taxon>Brassica</taxon>
    </lineage>
</organism>
<keyword evidence="4" id="KW-1185">Reference proteome</keyword>
<dbReference type="Pfam" id="PF04781">
    <property type="entry name" value="DUF627"/>
    <property type="match status" value="1"/>
</dbReference>
<dbReference type="OrthoDB" id="2020900at2759"/>
<dbReference type="PANTHER" id="PTHR34465">
    <property type="entry name" value="CARBOXYL-TERMINAL HYDROLASE-LIKE PROTEIN, PUTATIVE (DUF627 AND DUF629)-RELATED"/>
    <property type="match status" value="1"/>
</dbReference>
<dbReference type="EMBL" id="JAAMPC010000001">
    <property type="protein sequence ID" value="KAG2329686.1"/>
    <property type="molecule type" value="Genomic_DNA"/>
</dbReference>
<gene>
    <name evidence="3" type="ORF">Bca52824_000866</name>
</gene>
<evidence type="ECO:0000256" key="1">
    <source>
        <dbReference type="SAM" id="MobiDB-lite"/>
    </source>
</evidence>
<feature type="domain" description="DUF627" evidence="2">
    <location>
        <begin position="14"/>
        <end position="96"/>
    </location>
</feature>
<evidence type="ECO:0000259" key="2">
    <source>
        <dbReference type="Pfam" id="PF04781"/>
    </source>
</evidence>
<feature type="region of interest" description="Disordered" evidence="1">
    <location>
        <begin position="1"/>
        <end position="22"/>
    </location>
</feature>
<evidence type="ECO:0000313" key="3">
    <source>
        <dbReference type="EMBL" id="KAG2329686.1"/>
    </source>
</evidence>
<dbReference type="InterPro" id="IPR006866">
    <property type="entry name" value="DUF627_N"/>
</dbReference>
<dbReference type="Proteomes" id="UP000886595">
    <property type="component" value="Unassembled WGS sequence"/>
</dbReference>
<dbReference type="AlphaFoldDB" id="A0A8X7WGC8"/>
<accession>A0A8X7WGC8</accession>
<name>A0A8X7WGC8_BRACI</name>
<reference evidence="3 4" key="1">
    <citation type="submission" date="2020-02" db="EMBL/GenBank/DDBJ databases">
        <authorList>
            <person name="Ma Q."/>
            <person name="Huang Y."/>
            <person name="Song X."/>
            <person name="Pei D."/>
        </authorList>
    </citation>
    <scope>NUCLEOTIDE SEQUENCE [LARGE SCALE GENOMIC DNA]</scope>
    <source>
        <strain evidence="3">Sxm20200214</strain>
        <tissue evidence="3">Leaf</tissue>
    </source>
</reference>
<comment type="caution">
    <text evidence="3">The sequence shown here is derived from an EMBL/GenBank/DDBJ whole genome shotgun (WGS) entry which is preliminary data.</text>
</comment>
<feature type="compositionally biased region" description="Basic residues" evidence="1">
    <location>
        <begin position="1"/>
        <end position="10"/>
    </location>
</feature>